<keyword evidence="3" id="KW-1185">Reference proteome</keyword>
<protein>
    <submittedName>
        <fullName evidence="2">Uncharacterized protein</fullName>
    </submittedName>
</protein>
<dbReference type="EMBL" id="JAWRVE010000019">
    <property type="protein sequence ID" value="KAL1875420.1"/>
    <property type="molecule type" value="Genomic_DNA"/>
</dbReference>
<accession>A0ABR3XI13</accession>
<evidence type="ECO:0000313" key="3">
    <source>
        <dbReference type="Proteomes" id="UP001583177"/>
    </source>
</evidence>
<gene>
    <name evidence="2" type="ORF">Daus18300_003159</name>
</gene>
<reference evidence="2 3" key="1">
    <citation type="journal article" date="2024" name="IMA Fungus">
        <title>IMA Genome - F19 : A genome assembly and annotation guide to empower mycologists, including annotated draft genome sequences of Ceratocystis pirilliformis, Diaporthe australafricana, Fusarium ophioides, Paecilomyces lecythidis, and Sporothrix stenoceras.</title>
        <authorList>
            <person name="Aylward J."/>
            <person name="Wilson A.M."/>
            <person name="Visagie C.M."/>
            <person name="Spraker J."/>
            <person name="Barnes I."/>
            <person name="Buitendag C."/>
            <person name="Ceriani C."/>
            <person name="Del Mar Angel L."/>
            <person name="du Plessis D."/>
            <person name="Fuchs T."/>
            <person name="Gasser K."/>
            <person name="Kramer D."/>
            <person name="Li W."/>
            <person name="Munsamy K."/>
            <person name="Piso A."/>
            <person name="Price J.L."/>
            <person name="Sonnekus B."/>
            <person name="Thomas C."/>
            <person name="van der Nest A."/>
            <person name="van Dijk A."/>
            <person name="van Heerden A."/>
            <person name="van Vuuren N."/>
            <person name="Yilmaz N."/>
            <person name="Duong T.A."/>
            <person name="van der Merwe N.A."/>
            <person name="Wingfield M.J."/>
            <person name="Wingfield B.D."/>
        </authorList>
    </citation>
    <scope>NUCLEOTIDE SEQUENCE [LARGE SCALE GENOMIC DNA]</scope>
    <source>
        <strain evidence="2 3">CMW 18300</strain>
    </source>
</reference>
<dbReference type="Proteomes" id="UP001583177">
    <property type="component" value="Unassembled WGS sequence"/>
</dbReference>
<feature type="compositionally biased region" description="Low complexity" evidence="1">
    <location>
        <begin position="73"/>
        <end position="88"/>
    </location>
</feature>
<feature type="compositionally biased region" description="Polar residues" evidence="1">
    <location>
        <begin position="89"/>
        <end position="100"/>
    </location>
</feature>
<sequence>MDVALISLEVNLWVSLSPISVGQCYYCPPTPGYSNNPRTQASSRPRATRSLIPKFTQILSIFRTSLNSTSLNSAGASPTAGTSAATGSHVSPQGPSSSKVKSYPIQDLDRLVAQHFRATQSGPLSLSGRHLPLIYLLVATLIATPHNKAVVVIDIEARFDITRVTQCAPHLPAPIPDRSDADEDSSDTTGLPKNADQGFQDRTEGQTTVPPARQVTMEDLKHVHIYRPARGSPSHIREVLSSAEHHMIYSRHASVAREWWGSIIIGGGSPTVLGPEAAGVTTGWRGWLRIDREDVRGFGMGMSIEEALLDRDRRQRAVDEAGWTANCVWGGFAFGE</sequence>
<feature type="region of interest" description="Disordered" evidence="1">
    <location>
        <begin position="169"/>
        <end position="213"/>
    </location>
</feature>
<proteinExistence type="predicted"/>
<evidence type="ECO:0000256" key="1">
    <source>
        <dbReference type="SAM" id="MobiDB-lite"/>
    </source>
</evidence>
<feature type="region of interest" description="Disordered" evidence="1">
    <location>
        <begin position="73"/>
        <end position="101"/>
    </location>
</feature>
<evidence type="ECO:0000313" key="2">
    <source>
        <dbReference type="EMBL" id="KAL1875420.1"/>
    </source>
</evidence>
<name>A0ABR3XI13_9PEZI</name>
<organism evidence="2 3">
    <name type="scientific">Diaporthe australafricana</name>
    <dbReference type="NCBI Taxonomy" id="127596"/>
    <lineage>
        <taxon>Eukaryota</taxon>
        <taxon>Fungi</taxon>
        <taxon>Dikarya</taxon>
        <taxon>Ascomycota</taxon>
        <taxon>Pezizomycotina</taxon>
        <taxon>Sordariomycetes</taxon>
        <taxon>Sordariomycetidae</taxon>
        <taxon>Diaporthales</taxon>
        <taxon>Diaporthaceae</taxon>
        <taxon>Diaporthe</taxon>
    </lineage>
</organism>
<comment type="caution">
    <text evidence="2">The sequence shown here is derived from an EMBL/GenBank/DDBJ whole genome shotgun (WGS) entry which is preliminary data.</text>
</comment>